<reference evidence="1 2" key="1">
    <citation type="submission" date="2019-07" db="EMBL/GenBank/DDBJ databases">
        <title>Complete genome sequence of Comamonas sp. NLF 7-7 isolated from livestock.</title>
        <authorList>
            <person name="Kim D.H."/>
            <person name="Kim J.G."/>
        </authorList>
    </citation>
    <scope>NUCLEOTIDE SEQUENCE [LARGE SCALE GENOMIC DNA]</scope>
    <source>
        <strain evidence="1 2">NLF 7-7</strain>
    </source>
</reference>
<name>A0A5B8RTC5_9BURK</name>
<evidence type="ECO:0000313" key="1">
    <source>
        <dbReference type="EMBL" id="QEA12796.1"/>
    </source>
</evidence>
<dbReference type="Gene3D" id="1.25.40.10">
    <property type="entry name" value="Tetratricopeptide repeat domain"/>
    <property type="match status" value="1"/>
</dbReference>
<sequence length="184" mass="20652">MNDTTIPAASVLAFWFDESTPQQWFARDEAFDAAIRVRFAALHEAAARGELWRWRVDAPGRLAEIIVLDQFSRNLHRGSGLAFAQDAMALVLAQELVAQGLDRRLPVVQRAFAYLPFMHSESGVVQRESLRLYTALAQPVNLDFAQRHADIVARFGRYPHRNAALGRESSAEEIAFLKQPGSSF</sequence>
<dbReference type="InterPro" id="IPR011990">
    <property type="entry name" value="TPR-like_helical_dom_sf"/>
</dbReference>
<dbReference type="InterPro" id="IPR010323">
    <property type="entry name" value="DUF924"/>
</dbReference>
<evidence type="ECO:0000313" key="2">
    <source>
        <dbReference type="Proteomes" id="UP000321199"/>
    </source>
</evidence>
<dbReference type="Proteomes" id="UP000321199">
    <property type="component" value="Chromosome"/>
</dbReference>
<dbReference type="Pfam" id="PF06041">
    <property type="entry name" value="DUF924"/>
    <property type="match status" value="1"/>
</dbReference>
<dbReference type="KEGG" id="cof:FOZ74_07015"/>
<dbReference type="SUPFAM" id="SSF48452">
    <property type="entry name" value="TPR-like"/>
    <property type="match status" value="1"/>
</dbReference>
<organism evidence="1 2">
    <name type="scientific">Comamonas flocculans</name>
    <dbReference type="NCBI Taxonomy" id="2597701"/>
    <lineage>
        <taxon>Bacteria</taxon>
        <taxon>Pseudomonadati</taxon>
        <taxon>Pseudomonadota</taxon>
        <taxon>Betaproteobacteria</taxon>
        <taxon>Burkholderiales</taxon>
        <taxon>Comamonadaceae</taxon>
        <taxon>Comamonas</taxon>
    </lineage>
</organism>
<dbReference type="AlphaFoldDB" id="A0A5B8RTC5"/>
<gene>
    <name evidence="1" type="ORF">FOZ74_07015</name>
</gene>
<accession>A0A5B8RTC5</accession>
<dbReference type="RefSeq" id="WP_146912389.1">
    <property type="nucleotide sequence ID" value="NZ_CP042344.1"/>
</dbReference>
<protein>
    <submittedName>
        <fullName evidence="1">DUF924 domain-containing protein</fullName>
    </submittedName>
</protein>
<dbReference type="OrthoDB" id="7593450at2"/>
<dbReference type="Gene3D" id="1.20.58.320">
    <property type="entry name" value="TPR-like"/>
    <property type="match status" value="1"/>
</dbReference>
<dbReference type="EMBL" id="CP042344">
    <property type="protein sequence ID" value="QEA12796.1"/>
    <property type="molecule type" value="Genomic_DNA"/>
</dbReference>
<proteinExistence type="predicted"/>
<keyword evidence="2" id="KW-1185">Reference proteome</keyword>